<evidence type="ECO:0000256" key="1">
    <source>
        <dbReference type="SAM" id="MobiDB-lite"/>
    </source>
</evidence>
<accession>A0A420HP66</accession>
<gene>
    <name evidence="2" type="ORF">OnM2_061034</name>
</gene>
<proteinExistence type="predicted"/>
<protein>
    <submittedName>
        <fullName evidence="2">Uncharacterized protein</fullName>
    </submittedName>
</protein>
<keyword evidence="3" id="KW-1185">Reference proteome</keyword>
<evidence type="ECO:0000313" key="3">
    <source>
        <dbReference type="Proteomes" id="UP000286134"/>
    </source>
</evidence>
<evidence type="ECO:0000313" key="2">
    <source>
        <dbReference type="EMBL" id="RKF59232.1"/>
    </source>
</evidence>
<dbReference type="AlphaFoldDB" id="A0A420HP66"/>
<sequence>MPYTSQSIRNVNIWPVYMSQDTQTRNGTLQNNIGHSMPQDVLNAPKESKLSLIPAEDAHSALRESDLLRELALSHEATTSSCSYERSCNAELPEASEQRL</sequence>
<comment type="caution">
    <text evidence="2">The sequence shown here is derived from an EMBL/GenBank/DDBJ whole genome shotgun (WGS) entry which is preliminary data.</text>
</comment>
<dbReference type="EMBL" id="MCFK01006183">
    <property type="protein sequence ID" value="RKF59232.1"/>
    <property type="molecule type" value="Genomic_DNA"/>
</dbReference>
<dbReference type="OrthoDB" id="10656204at2759"/>
<reference evidence="2 3" key="1">
    <citation type="journal article" date="2018" name="BMC Genomics">
        <title>Comparative genome analyses reveal sequence features reflecting distinct modes of host-adaptation between dicot and monocot powdery mildew.</title>
        <authorList>
            <person name="Wu Y."/>
            <person name="Ma X."/>
            <person name="Pan Z."/>
            <person name="Kale S.D."/>
            <person name="Song Y."/>
            <person name="King H."/>
            <person name="Zhang Q."/>
            <person name="Presley C."/>
            <person name="Deng X."/>
            <person name="Wei C.I."/>
            <person name="Xiao S."/>
        </authorList>
    </citation>
    <scope>NUCLEOTIDE SEQUENCE [LARGE SCALE GENOMIC DNA]</scope>
    <source>
        <strain evidence="2">UMSG2</strain>
    </source>
</reference>
<organism evidence="2 3">
    <name type="scientific">Erysiphe neolycopersici</name>
    <dbReference type="NCBI Taxonomy" id="212602"/>
    <lineage>
        <taxon>Eukaryota</taxon>
        <taxon>Fungi</taxon>
        <taxon>Dikarya</taxon>
        <taxon>Ascomycota</taxon>
        <taxon>Pezizomycotina</taxon>
        <taxon>Leotiomycetes</taxon>
        <taxon>Erysiphales</taxon>
        <taxon>Erysiphaceae</taxon>
        <taxon>Erysiphe</taxon>
    </lineage>
</organism>
<dbReference type="Proteomes" id="UP000286134">
    <property type="component" value="Unassembled WGS sequence"/>
</dbReference>
<name>A0A420HP66_9PEZI</name>
<feature type="compositionally biased region" description="Polar residues" evidence="1">
    <location>
        <begin position="76"/>
        <end position="86"/>
    </location>
</feature>
<feature type="region of interest" description="Disordered" evidence="1">
    <location>
        <begin position="76"/>
        <end position="100"/>
    </location>
</feature>